<keyword evidence="2" id="KW-1185">Reference proteome</keyword>
<dbReference type="EMBL" id="JAAEDI010000024">
    <property type="protein sequence ID" value="MBR0652110.1"/>
    <property type="molecule type" value="Genomic_DNA"/>
</dbReference>
<name>A0ABS5EM55_9PROT</name>
<reference evidence="2" key="1">
    <citation type="journal article" date="2021" name="Syst. Appl. Microbiol.">
        <title>Roseomonas hellenica sp. nov., isolated from roots of wild-growing Alkanna tinctoria.</title>
        <authorList>
            <person name="Rat A."/>
            <person name="Naranjo H.D."/>
            <person name="Lebbe L."/>
            <person name="Cnockaert M."/>
            <person name="Krigas N."/>
            <person name="Grigoriadou K."/>
            <person name="Maloupa E."/>
            <person name="Willems A."/>
        </authorList>
    </citation>
    <scope>NUCLEOTIDE SEQUENCE [LARGE SCALE GENOMIC DNA]</scope>
    <source>
        <strain evidence="2">LMG 31159</strain>
    </source>
</reference>
<evidence type="ECO:0000313" key="1">
    <source>
        <dbReference type="EMBL" id="MBR0652110.1"/>
    </source>
</evidence>
<accession>A0ABS5EM55</accession>
<protein>
    <submittedName>
        <fullName evidence="1">Uncharacterized protein</fullName>
    </submittedName>
</protein>
<organism evidence="1 2">
    <name type="scientific">Neoroseomonas terrae</name>
    <dbReference type="NCBI Taxonomy" id="424799"/>
    <lineage>
        <taxon>Bacteria</taxon>
        <taxon>Pseudomonadati</taxon>
        <taxon>Pseudomonadota</taxon>
        <taxon>Alphaproteobacteria</taxon>
        <taxon>Acetobacterales</taxon>
        <taxon>Acetobacteraceae</taxon>
        <taxon>Neoroseomonas</taxon>
    </lineage>
</organism>
<gene>
    <name evidence="1" type="ORF">GXW78_20815</name>
</gene>
<dbReference type="Proteomes" id="UP000698752">
    <property type="component" value="Unassembled WGS sequence"/>
</dbReference>
<proteinExistence type="predicted"/>
<evidence type="ECO:0000313" key="2">
    <source>
        <dbReference type="Proteomes" id="UP000698752"/>
    </source>
</evidence>
<sequence>MKDNPLVAFLASYGPSAASDSLADEHVQTAVARHGVAAIEAPAPKFDAMKEALLGVDPCSVILTGTAGDGKTYHIRRFYIDAASGDPKQWPGKEGVLRTSVHGRPLRIIRDLSQLTDAAKAEEIEGVTRSLLGEDRETLYLVAANDGQLLKFWRDAYEREEQAAPRKARYEAVLRTLTDMLHRDREAPEEGKLRVRLLNLSRTVTGETLDAVLDSILKHEAWDSGCARCPQAKSTTNPCPIHLNRALLMGSGPDGADAFRRRLKQAIRIAALNDQHVPIRQILILVVNILLGDSKKRDHPMLTCGEARKRAKDLDYARTNPFGNAVGLNVRPERRRALTVFSALETFGVGSETNTALDNLLMDCTPADTAAKLETRDPIYGNALFRQRLRHYRDGTEAAAGVNGFAAALEAQRRRLFFLMDAPDGAGQISPWRLTIYHHAGEYLAFAQALTATPPADPALVDTITGKLVKGINRTLTGMMVEDTQRIWLARSIGRSDGSSGRFTSLDPVPRRAATPQRLTAALDPATGRPRLHVVLRTPGQPDLASAPLELRPLLFEYLMRVADGSLPSSFSRQCQQEVRHFALAASSFIENHFTRDETEYLPIQILSVGQDGQIQSRDIGV</sequence>
<comment type="caution">
    <text evidence="1">The sequence shown here is derived from an EMBL/GenBank/DDBJ whole genome shotgun (WGS) entry which is preliminary data.</text>
</comment>